<evidence type="ECO:0000256" key="1">
    <source>
        <dbReference type="SAM" id="Phobius"/>
    </source>
</evidence>
<protein>
    <submittedName>
        <fullName evidence="2">Hydroxyproline N-acetylglucosaminyltransferase</fullName>
    </submittedName>
</protein>
<proteinExistence type="predicted"/>
<dbReference type="Pfam" id="PF11397">
    <property type="entry name" value="GlcNAc"/>
    <property type="match status" value="2"/>
</dbReference>
<reference evidence="2 3" key="1">
    <citation type="submission" date="2024-03" db="EMBL/GenBank/DDBJ databases">
        <title>The Acrasis kona genome and developmental transcriptomes reveal deep origins of eukaryotic multicellular pathways.</title>
        <authorList>
            <person name="Sheikh S."/>
            <person name="Fu C.-J."/>
            <person name="Brown M.W."/>
            <person name="Baldauf S.L."/>
        </authorList>
    </citation>
    <scope>NUCLEOTIDE SEQUENCE [LARGE SCALE GENOMIC DNA]</scope>
    <source>
        <strain evidence="2 3">ATCC MYA-3509</strain>
    </source>
</reference>
<dbReference type="AlphaFoldDB" id="A0AAW2ZL28"/>
<evidence type="ECO:0000313" key="3">
    <source>
        <dbReference type="Proteomes" id="UP001431209"/>
    </source>
</evidence>
<organism evidence="2 3">
    <name type="scientific">Acrasis kona</name>
    <dbReference type="NCBI Taxonomy" id="1008807"/>
    <lineage>
        <taxon>Eukaryota</taxon>
        <taxon>Discoba</taxon>
        <taxon>Heterolobosea</taxon>
        <taxon>Tetramitia</taxon>
        <taxon>Eutetramitia</taxon>
        <taxon>Acrasidae</taxon>
        <taxon>Acrasis</taxon>
    </lineage>
</organism>
<evidence type="ECO:0000313" key="2">
    <source>
        <dbReference type="EMBL" id="KAL0490562.1"/>
    </source>
</evidence>
<dbReference type="PANTHER" id="PTHR34496:SF10">
    <property type="entry name" value="GLCNAC TRANSFERASE"/>
    <property type="match status" value="1"/>
</dbReference>
<comment type="caution">
    <text evidence="2">The sequence shown here is derived from an EMBL/GenBank/DDBJ whole genome shotgun (WGS) entry which is preliminary data.</text>
</comment>
<dbReference type="CDD" id="cd00761">
    <property type="entry name" value="Glyco_tranf_GTA_type"/>
    <property type="match status" value="1"/>
</dbReference>
<keyword evidence="2" id="KW-0328">Glycosyltransferase</keyword>
<dbReference type="SUPFAM" id="SSF53448">
    <property type="entry name" value="Nucleotide-diphospho-sugar transferases"/>
    <property type="match status" value="1"/>
</dbReference>
<keyword evidence="2" id="KW-0808">Transferase</keyword>
<keyword evidence="3" id="KW-1185">Reference proteome</keyword>
<dbReference type="PANTHER" id="PTHR34496">
    <property type="entry name" value="GLCNAC TRANSFERASE-RELATED"/>
    <property type="match status" value="1"/>
</dbReference>
<dbReference type="InterPro" id="IPR021067">
    <property type="entry name" value="Glycosyltransferase"/>
</dbReference>
<dbReference type="GO" id="GO:0016757">
    <property type="term" value="F:glycosyltransferase activity"/>
    <property type="evidence" value="ECO:0007669"/>
    <property type="project" value="UniProtKB-KW"/>
</dbReference>
<dbReference type="Proteomes" id="UP001431209">
    <property type="component" value="Unassembled WGS sequence"/>
</dbReference>
<dbReference type="Gene3D" id="3.90.550.10">
    <property type="entry name" value="Spore Coat Polysaccharide Biosynthesis Protein SpsA, Chain A"/>
    <property type="match status" value="1"/>
</dbReference>
<keyword evidence="1" id="KW-0812">Transmembrane</keyword>
<name>A0AAW2ZL28_9EUKA</name>
<dbReference type="EMBL" id="JAOPGA020001696">
    <property type="protein sequence ID" value="KAL0490562.1"/>
    <property type="molecule type" value="Genomic_DNA"/>
</dbReference>
<keyword evidence="1" id="KW-0472">Membrane</keyword>
<sequence length="424" mass="49153">MNALVRFANTKRPLPRIYILVGLLVAGYMFMNLTLWRTKPKPSDDVSNGVDSALNTIAKPNQGLRDWELIKAKSSKDQTMLVSIGSYRDIRCPVTLISLHNNAKYAGRVFVGLIQQNHEDDVDCVEQALKDESSPAFKEWVTGHVRVIRMSYLDGKGPCVARAQIVNKLYLSEDWIFQVDSHTRFVPEWDDVLLNDINGLPPKSCLSIYPLSDDIDNAEIPDAHVENQRICRGEFNHEKVMQPGGVRYSYRDHPKTVQGRAIPFMAAGMMIYPGYATKEVPWDENLIYLFQGEEVLFSMRMTVKGYKFYAPAENICFHYYGRADKPKVWDKQAFDKTYVQEMNWSVQRLKYIVGQISIDKVDNPDYTLRQIEKYGINFEDPVQLENYNKFLYRWRPLSFKDQVDFNYCSKEPNPDNEVIPKNYF</sequence>
<dbReference type="InterPro" id="IPR029044">
    <property type="entry name" value="Nucleotide-diphossugar_trans"/>
</dbReference>
<accession>A0AAW2ZL28</accession>
<keyword evidence="1" id="KW-1133">Transmembrane helix</keyword>
<gene>
    <name evidence="2" type="ORF">AKO1_003046</name>
</gene>
<feature type="transmembrane region" description="Helical" evidence="1">
    <location>
        <begin position="17"/>
        <end position="36"/>
    </location>
</feature>